<gene>
    <name evidence="1" type="ORF">EOD73_04305</name>
</gene>
<dbReference type="OrthoDB" id="8896796at2"/>
<proteinExistence type="predicted"/>
<name>A0A3S3TCT1_9BURK</name>
<evidence type="ECO:0000313" key="2">
    <source>
        <dbReference type="Proteomes" id="UP000288587"/>
    </source>
</evidence>
<protein>
    <submittedName>
        <fullName evidence="1">Uncharacterized protein</fullName>
    </submittedName>
</protein>
<evidence type="ECO:0000313" key="1">
    <source>
        <dbReference type="EMBL" id="RVT88228.1"/>
    </source>
</evidence>
<dbReference type="RefSeq" id="WP_127681178.1">
    <property type="nucleotide sequence ID" value="NZ_SACM01000001.1"/>
</dbReference>
<dbReference type="Gene3D" id="2.60.40.2970">
    <property type="match status" value="1"/>
</dbReference>
<dbReference type="AlphaFoldDB" id="A0A3S3TCT1"/>
<comment type="caution">
    <text evidence="1">The sequence shown here is derived from an EMBL/GenBank/DDBJ whole genome shotgun (WGS) entry which is preliminary data.</text>
</comment>
<accession>A0A3S3TCT1</accession>
<reference evidence="1 2" key="1">
    <citation type="submission" date="2019-01" db="EMBL/GenBank/DDBJ databases">
        <authorList>
            <person name="Chen W.-M."/>
        </authorList>
    </citation>
    <scope>NUCLEOTIDE SEQUENCE [LARGE SCALE GENOMIC DNA]</scope>
    <source>
        <strain evidence="1 2">CCP-18</strain>
    </source>
</reference>
<dbReference type="Proteomes" id="UP000288587">
    <property type="component" value="Unassembled WGS sequence"/>
</dbReference>
<dbReference type="EMBL" id="SACM01000001">
    <property type="protein sequence ID" value="RVT88228.1"/>
    <property type="molecule type" value="Genomic_DNA"/>
</dbReference>
<organism evidence="1 2">
    <name type="scientific">Inhella crocodyli</name>
    <dbReference type="NCBI Taxonomy" id="2499851"/>
    <lineage>
        <taxon>Bacteria</taxon>
        <taxon>Pseudomonadati</taxon>
        <taxon>Pseudomonadota</taxon>
        <taxon>Betaproteobacteria</taxon>
        <taxon>Burkholderiales</taxon>
        <taxon>Sphaerotilaceae</taxon>
        <taxon>Inhella</taxon>
    </lineage>
</organism>
<keyword evidence="2" id="KW-1185">Reference proteome</keyword>
<sequence>MTPHPPNTFALSCQVQARVLAPAHIELHFRLRNDGPQAVQLLRWGSPFEGAWFAPFVRVQGAQGELPYRGAKMKRGDPAPDDYLALRPGQTAEALVRLEEAFDWSAAGRELQVSAQWRWHDAQVAGRSTTPRTRDRHQGLDQACGSLRISL</sequence>